<protein>
    <submittedName>
        <fullName evidence="1">Uncharacterized protein</fullName>
    </submittedName>
</protein>
<dbReference type="Proteomes" id="UP001433268">
    <property type="component" value="Unassembled WGS sequence"/>
</dbReference>
<evidence type="ECO:0000313" key="2">
    <source>
        <dbReference type="Proteomes" id="UP001433268"/>
    </source>
</evidence>
<dbReference type="EMBL" id="JAQQWN010000006">
    <property type="protein sequence ID" value="KAK8079735.1"/>
    <property type="molecule type" value="Genomic_DNA"/>
</dbReference>
<name>A0ABR1W8C5_9PEZI</name>
<gene>
    <name evidence="1" type="ORF">PG997_007553</name>
</gene>
<evidence type="ECO:0000313" key="1">
    <source>
        <dbReference type="EMBL" id="KAK8079735.1"/>
    </source>
</evidence>
<organism evidence="1 2">
    <name type="scientific">Apiospora hydei</name>
    <dbReference type="NCBI Taxonomy" id="1337664"/>
    <lineage>
        <taxon>Eukaryota</taxon>
        <taxon>Fungi</taxon>
        <taxon>Dikarya</taxon>
        <taxon>Ascomycota</taxon>
        <taxon>Pezizomycotina</taxon>
        <taxon>Sordariomycetes</taxon>
        <taxon>Xylariomycetidae</taxon>
        <taxon>Amphisphaeriales</taxon>
        <taxon>Apiosporaceae</taxon>
        <taxon>Apiospora</taxon>
    </lineage>
</organism>
<dbReference type="GeneID" id="92044928"/>
<sequence length="166" mass="18224">MRSPWFKDIVQAQARIAAREVVETLGQIAQKPRDNAVEEAVIVPAEVVIERLEPAYRSALHLKADMVQSSKQYVAQFVGAGQDYNEAVMRFEGLGQAPSPKQLRICLFPIIGLCPVPDEEAAVQDDVGSPHIKYQTLSIATAREEAEGDILYKGVDVGLDYQGKSV</sequence>
<dbReference type="RefSeq" id="XP_066667210.1">
    <property type="nucleotide sequence ID" value="XM_066811868.1"/>
</dbReference>
<reference evidence="1 2" key="1">
    <citation type="submission" date="2023-01" db="EMBL/GenBank/DDBJ databases">
        <title>Analysis of 21 Apiospora genomes using comparative genomics revels a genus with tremendous synthesis potential of carbohydrate active enzymes and secondary metabolites.</title>
        <authorList>
            <person name="Sorensen T."/>
        </authorList>
    </citation>
    <scope>NUCLEOTIDE SEQUENCE [LARGE SCALE GENOMIC DNA]</scope>
    <source>
        <strain evidence="1 2">CBS 114990</strain>
    </source>
</reference>
<comment type="caution">
    <text evidence="1">The sequence shown here is derived from an EMBL/GenBank/DDBJ whole genome shotgun (WGS) entry which is preliminary data.</text>
</comment>
<keyword evidence="2" id="KW-1185">Reference proteome</keyword>
<proteinExistence type="predicted"/>
<accession>A0ABR1W8C5</accession>